<gene>
    <name evidence="7" type="ORF">BDW59DRAFT_178170</name>
</gene>
<dbReference type="InterPro" id="IPR006710">
    <property type="entry name" value="Glyco_hydro_43"/>
</dbReference>
<dbReference type="InterPro" id="IPR023296">
    <property type="entry name" value="Glyco_hydro_beta-prop_sf"/>
</dbReference>
<evidence type="ECO:0000313" key="7">
    <source>
        <dbReference type="EMBL" id="KAL2813760.1"/>
    </source>
</evidence>
<comment type="caution">
    <text evidence="7">The sequence shown here is derived from an EMBL/GenBank/DDBJ whole genome shotgun (WGS) entry which is preliminary data.</text>
</comment>
<evidence type="ECO:0000256" key="2">
    <source>
        <dbReference type="ARBA" id="ARBA00022729"/>
    </source>
</evidence>
<dbReference type="SUPFAM" id="SSF49899">
    <property type="entry name" value="Concanavalin A-like lectins/glucanases"/>
    <property type="match status" value="1"/>
</dbReference>
<dbReference type="InterPro" id="IPR013320">
    <property type="entry name" value="ConA-like_dom_sf"/>
</dbReference>
<evidence type="ECO:0000256" key="4">
    <source>
        <dbReference type="ARBA" id="ARBA00023295"/>
    </source>
</evidence>
<reference evidence="7 8" key="1">
    <citation type="submission" date="2024-07" db="EMBL/GenBank/DDBJ databases">
        <title>Section-level genome sequencing and comparative genomics of Aspergillus sections Usti and Cavernicolus.</title>
        <authorList>
            <consortium name="Lawrence Berkeley National Laboratory"/>
            <person name="Nybo J.L."/>
            <person name="Vesth T.C."/>
            <person name="Theobald S."/>
            <person name="Frisvad J.C."/>
            <person name="Larsen T.O."/>
            <person name="Kjaerboelling I."/>
            <person name="Rothschild-Mancinelli K."/>
            <person name="Lyhne E.K."/>
            <person name="Kogle M.E."/>
            <person name="Barry K."/>
            <person name="Clum A."/>
            <person name="Na H."/>
            <person name="Ledsgaard L."/>
            <person name="Lin J."/>
            <person name="Lipzen A."/>
            <person name="Kuo A."/>
            <person name="Riley R."/>
            <person name="Mondo S."/>
            <person name="LaButti K."/>
            <person name="Haridas S."/>
            <person name="Pangalinan J."/>
            <person name="Salamov A.A."/>
            <person name="Simmons B.A."/>
            <person name="Magnuson J.K."/>
            <person name="Chen J."/>
            <person name="Drula E."/>
            <person name="Henrissat B."/>
            <person name="Wiebenga A."/>
            <person name="Lubbers R.J."/>
            <person name="Gomes A.C."/>
            <person name="Makela M.R."/>
            <person name="Stajich J."/>
            <person name="Grigoriev I.V."/>
            <person name="Mortensen U.H."/>
            <person name="De vries R.P."/>
            <person name="Baker S.E."/>
            <person name="Andersen M.R."/>
        </authorList>
    </citation>
    <scope>NUCLEOTIDE SEQUENCE [LARGE SCALE GENOMIC DNA]</scope>
    <source>
        <strain evidence="7 8">CBS 600.67</strain>
    </source>
</reference>
<keyword evidence="8" id="KW-1185">Reference proteome</keyword>
<evidence type="ECO:0000256" key="1">
    <source>
        <dbReference type="ARBA" id="ARBA00009865"/>
    </source>
</evidence>
<dbReference type="PANTHER" id="PTHR42812:SF12">
    <property type="entry name" value="BETA-XYLOSIDASE-RELATED"/>
    <property type="match status" value="1"/>
</dbReference>
<sequence length="518" mass="57549">MSPPTNPIIPGFSPDPSIVKVGDWYFLVNSTFHMFPGIPVYASQDLVSWKQIGNVINRRTQLSLALSDTTLTQLEKPGEIMLATGGLYAPSIRHHNGTFYVVCTNVIHADGRDAWENFICSTTDIWCNTWSDPVYFEFKGIDPSILLDDDGKAYIQGSAAPGPYTKINMFEVDLKSGARLSEEKTLWGGTGGIYPEGPHLYKRQGWYYLLISEGGTHDGHMITMARSKDIWGPYEACPENPVLTACGTEEYIQCTGHCDAFQDDEQRWWGVCLGIRKGKGGRAIMGRETFLTRGTWDGEWLSFDRVKPNVSEGLQATKTGSGISAAPGVDNLYIRDAVLENYKFGDASSITLTASPIDLSHPEISPTFVGRRQRLLSGRSSVAIQRIADHAGSQSALRCGLASYKDEHRYVRIFYNSALNTVNFELVNNAKKISRAESHTLERTADVDSLLCLRIEYTEDTYRLAYADLDHPKQKWRCLAEVDTMDMTDPDFTGPVIGIFAVAETEGAQVGFKDLEID</sequence>
<dbReference type="EMBL" id="JBFXLS010000139">
    <property type="protein sequence ID" value="KAL2813760.1"/>
    <property type="molecule type" value="Genomic_DNA"/>
</dbReference>
<keyword evidence="3 5" id="KW-0378">Hydrolase</keyword>
<keyword evidence="2" id="KW-0732">Signal</keyword>
<dbReference type="GO" id="GO:0016787">
    <property type="term" value="F:hydrolase activity"/>
    <property type="evidence" value="ECO:0007669"/>
    <property type="project" value="UniProtKB-KW"/>
</dbReference>
<dbReference type="PANTHER" id="PTHR42812">
    <property type="entry name" value="BETA-XYLOSIDASE"/>
    <property type="match status" value="1"/>
</dbReference>
<dbReference type="InterPro" id="IPR051795">
    <property type="entry name" value="Glycosyl_Hydrlase_43"/>
</dbReference>
<dbReference type="Gene3D" id="2.60.120.200">
    <property type="match status" value="1"/>
</dbReference>
<organism evidence="7 8">
    <name type="scientific">Aspergillus cavernicola</name>
    <dbReference type="NCBI Taxonomy" id="176166"/>
    <lineage>
        <taxon>Eukaryota</taxon>
        <taxon>Fungi</taxon>
        <taxon>Dikarya</taxon>
        <taxon>Ascomycota</taxon>
        <taxon>Pezizomycotina</taxon>
        <taxon>Eurotiomycetes</taxon>
        <taxon>Eurotiomycetidae</taxon>
        <taxon>Eurotiales</taxon>
        <taxon>Aspergillaceae</taxon>
        <taxon>Aspergillus</taxon>
        <taxon>Aspergillus subgen. Nidulantes</taxon>
    </lineage>
</organism>
<feature type="domain" description="Beta-xylosidase C-terminal Concanavalin A-like" evidence="6">
    <location>
        <begin position="350"/>
        <end position="507"/>
    </location>
</feature>
<dbReference type="InterPro" id="IPR041542">
    <property type="entry name" value="GH43_C2"/>
</dbReference>
<evidence type="ECO:0000259" key="6">
    <source>
        <dbReference type="Pfam" id="PF17851"/>
    </source>
</evidence>
<evidence type="ECO:0000256" key="3">
    <source>
        <dbReference type="ARBA" id="ARBA00022801"/>
    </source>
</evidence>
<comment type="similarity">
    <text evidence="1 5">Belongs to the glycosyl hydrolase 43 family.</text>
</comment>
<evidence type="ECO:0000256" key="5">
    <source>
        <dbReference type="RuleBase" id="RU361187"/>
    </source>
</evidence>
<protein>
    <submittedName>
        <fullName evidence="7">Glycosyl hydrolase</fullName>
    </submittedName>
</protein>
<dbReference type="Gene3D" id="2.115.10.20">
    <property type="entry name" value="Glycosyl hydrolase domain, family 43"/>
    <property type="match status" value="1"/>
</dbReference>
<proteinExistence type="inferred from homology"/>
<accession>A0ABR4HEA5</accession>
<evidence type="ECO:0000313" key="8">
    <source>
        <dbReference type="Proteomes" id="UP001610335"/>
    </source>
</evidence>
<dbReference type="CDD" id="cd18617">
    <property type="entry name" value="GH43_XynB-like"/>
    <property type="match status" value="1"/>
</dbReference>
<dbReference type="Proteomes" id="UP001610335">
    <property type="component" value="Unassembled WGS sequence"/>
</dbReference>
<dbReference type="Pfam" id="PF04616">
    <property type="entry name" value="Glyco_hydro_43"/>
    <property type="match status" value="1"/>
</dbReference>
<dbReference type="Pfam" id="PF17851">
    <property type="entry name" value="GH43_C2"/>
    <property type="match status" value="1"/>
</dbReference>
<dbReference type="SUPFAM" id="SSF75005">
    <property type="entry name" value="Arabinanase/levansucrase/invertase"/>
    <property type="match status" value="1"/>
</dbReference>
<keyword evidence="4 5" id="KW-0326">Glycosidase</keyword>
<name>A0ABR4HEA5_9EURO</name>